<proteinExistence type="predicted"/>
<organism evidence="2">
    <name type="scientific">Neospora caninum (strain Liverpool)</name>
    <dbReference type="NCBI Taxonomy" id="572307"/>
    <lineage>
        <taxon>Eukaryota</taxon>
        <taxon>Sar</taxon>
        <taxon>Alveolata</taxon>
        <taxon>Apicomplexa</taxon>
        <taxon>Conoidasida</taxon>
        <taxon>Coccidia</taxon>
        <taxon>Eucoccidiorida</taxon>
        <taxon>Eimeriorina</taxon>
        <taxon>Sarcocystidae</taxon>
        <taxon>Neospora</taxon>
    </lineage>
</organism>
<feature type="region of interest" description="Disordered" evidence="1">
    <location>
        <begin position="214"/>
        <end position="262"/>
    </location>
</feature>
<accession>A0A0F7UE34</accession>
<protein>
    <submittedName>
        <fullName evidence="2">Uncharacterized protein</fullName>
    </submittedName>
</protein>
<reference evidence="2" key="1">
    <citation type="journal article" date="2015" name="PLoS ONE">
        <title>Comprehensive Evaluation of Toxoplasma gondii VEG and Neospora caninum LIV Genomes with Tachyzoite Stage Transcriptome and Proteome Defines Novel Transcript Features.</title>
        <authorList>
            <person name="Ramaprasad A."/>
            <person name="Mourier T."/>
            <person name="Naeem R."/>
            <person name="Malas T.B."/>
            <person name="Moussa E."/>
            <person name="Panigrahi A."/>
            <person name="Vermont S.J."/>
            <person name="Otto T.D."/>
            <person name="Wastling J."/>
            <person name="Pain A."/>
        </authorList>
    </citation>
    <scope>NUCLEOTIDE SEQUENCE</scope>
    <source>
        <strain evidence="2">Liverpool</strain>
    </source>
</reference>
<dbReference type="EMBL" id="LN714484">
    <property type="protein sequence ID" value="CEL68148.1"/>
    <property type="molecule type" value="Genomic_DNA"/>
</dbReference>
<sequence>MATCVIRTGSMARPLPLLLEVSFPGVVWWKARALSRWPFSRRGVETFSFAHSQFFERQAGAPRRVTKLTRRAQVSSSCIAREATEDVMLWEGRGRRSSISRSQSDEFTVNGRVRSSVPDTRPGQHAHSGQGVHCKGRCSTSGVLENCDRSSPVAHFSIDTTPFNSSVGNVSLQPLWARRCWSAACCSAATSSPRGIVNPAAFCLRLFSSTTKQSGKKVSRTPSEASSVTAPTEAAPQKKDFKKVGGKESFSQSGRSGKSAVATGQVESAARPFNLNGWSGADTVNSLAAAEHWEPSRLTLKQHQQVVVWKKNRTCILCKKEVQGGSVEKVETACEKAWRFLSGYSRSAHVCPILPQMRIMRYGELPLRDRAKFDAKLRRE</sequence>
<feature type="compositionally biased region" description="Basic and acidic residues" evidence="1">
    <location>
        <begin position="236"/>
        <end position="246"/>
    </location>
</feature>
<name>A0A0F7UE34_NEOCL</name>
<feature type="compositionally biased region" description="Polar residues" evidence="1">
    <location>
        <begin position="220"/>
        <end position="230"/>
    </location>
</feature>
<feature type="region of interest" description="Disordered" evidence="1">
    <location>
        <begin position="101"/>
        <end position="132"/>
    </location>
</feature>
<evidence type="ECO:0000256" key="1">
    <source>
        <dbReference type="SAM" id="MobiDB-lite"/>
    </source>
</evidence>
<gene>
    <name evidence="2" type="ORF">BN1204_039210</name>
</gene>
<dbReference type="AlphaFoldDB" id="A0A0F7UE34"/>
<evidence type="ECO:0000313" key="2">
    <source>
        <dbReference type="EMBL" id="CEL68148.1"/>
    </source>
</evidence>